<accession>A0A921HZC8</accession>
<evidence type="ECO:0000256" key="2">
    <source>
        <dbReference type="SAM" id="Phobius"/>
    </source>
</evidence>
<gene>
    <name evidence="5" type="ORF">K8V82_04065</name>
</gene>
<keyword evidence="2" id="KW-0812">Transmembrane</keyword>
<comment type="caution">
    <text evidence="5">The sequence shown here is derived from an EMBL/GenBank/DDBJ whole genome shotgun (WGS) entry which is preliminary data.</text>
</comment>
<evidence type="ECO:0000256" key="3">
    <source>
        <dbReference type="SAM" id="SignalP"/>
    </source>
</evidence>
<feature type="compositionally biased region" description="Polar residues" evidence="1">
    <location>
        <begin position="517"/>
        <end position="532"/>
    </location>
</feature>
<dbReference type="PROSITE" id="PS51257">
    <property type="entry name" value="PROKAR_LIPOPROTEIN"/>
    <property type="match status" value="1"/>
</dbReference>
<keyword evidence="2" id="KW-1133">Transmembrane helix</keyword>
<sequence length="569" mass="60906">MKRNWKKLAVLALAAVVGLGCAAYPVHAQEKTGTVLRTGTDIPQADSVAKVEMDGTTTYYSTLNEAVRTVSDAKGTATITLLQDASLTGWENEIVYGDITFVGGEYTVTGDMKEVLFGGELTITSGKFDSSCELCSSADGVINVKGGIVGSLYVLTGGTANLYSGSVLRKGNGSNGVINYLPEFEVEISQVTTSSITVKSLAYQETFGTAWYSIDKSHWQDSQSFNNLHPGTTYTVYARYENAPDIVEQTQITTISEGDSKGESTIAFREGLTLNKIYDTEPVTIDDDKDIVRTGSTGEVSFSYEKAVNGGIWERLAGAPSAAGTYRVTAHLAEDNEYASAVSVPLDFTIAKAVPSYTVPAGLVVEQGKAISSITLPEGFAWEDGTETADTLGSQEFAAVFTPEDTDNYQTVSVKITVQVISAAPSQNQAPVITAEDKTLTADTVFDPKKDVTAADAEDGDLTDRIEVIYNTVDTSKVGIYEVTYRVTDSQGVSSEKTIKVTVTEKTVPQTPDKDGQMTNGSTSDKGAQTSVKTGDPVHPFIWSALSALSLTGILFAVLHRRRKQTWTK</sequence>
<evidence type="ECO:0000313" key="6">
    <source>
        <dbReference type="Proteomes" id="UP000769156"/>
    </source>
</evidence>
<feature type="chain" id="PRO_5037801188" evidence="3">
    <location>
        <begin position="29"/>
        <end position="569"/>
    </location>
</feature>
<reference evidence="5" key="2">
    <citation type="submission" date="2021-09" db="EMBL/GenBank/DDBJ databases">
        <authorList>
            <person name="Gilroy R."/>
        </authorList>
    </citation>
    <scope>NUCLEOTIDE SEQUENCE</scope>
    <source>
        <strain evidence="5">ChiSjej5B23-16112</strain>
    </source>
</reference>
<feature type="domain" description="Pesticidal crystal protein Cry22Aa Ig-like" evidence="4">
    <location>
        <begin position="435"/>
        <end position="503"/>
    </location>
</feature>
<evidence type="ECO:0000259" key="4">
    <source>
        <dbReference type="Pfam" id="PF16403"/>
    </source>
</evidence>
<evidence type="ECO:0000313" key="5">
    <source>
        <dbReference type="EMBL" id="HJF93949.1"/>
    </source>
</evidence>
<dbReference type="AlphaFoldDB" id="A0A921HZC8"/>
<proteinExistence type="predicted"/>
<feature type="signal peptide" evidence="3">
    <location>
        <begin position="1"/>
        <end position="28"/>
    </location>
</feature>
<feature type="region of interest" description="Disordered" evidence="1">
    <location>
        <begin position="504"/>
        <end position="532"/>
    </location>
</feature>
<organism evidence="5 6">
    <name type="scientific">Lachnoclostridium phocaeense</name>
    <dbReference type="NCBI Taxonomy" id="1871021"/>
    <lineage>
        <taxon>Bacteria</taxon>
        <taxon>Bacillati</taxon>
        <taxon>Bacillota</taxon>
        <taxon>Clostridia</taxon>
        <taxon>Lachnospirales</taxon>
        <taxon>Lachnospiraceae</taxon>
    </lineage>
</organism>
<keyword evidence="2" id="KW-0472">Membrane</keyword>
<dbReference type="InterPro" id="IPR032179">
    <property type="entry name" value="Cry22Aa_Ig-like"/>
</dbReference>
<reference evidence="5" key="1">
    <citation type="journal article" date="2021" name="PeerJ">
        <title>Extensive microbial diversity within the chicken gut microbiome revealed by metagenomics and culture.</title>
        <authorList>
            <person name="Gilroy R."/>
            <person name="Ravi A."/>
            <person name="Getino M."/>
            <person name="Pursley I."/>
            <person name="Horton D.L."/>
            <person name="Alikhan N.F."/>
            <person name="Baker D."/>
            <person name="Gharbi K."/>
            <person name="Hall N."/>
            <person name="Watson M."/>
            <person name="Adriaenssens E.M."/>
            <person name="Foster-Nyarko E."/>
            <person name="Jarju S."/>
            <person name="Secka A."/>
            <person name="Antonio M."/>
            <person name="Oren A."/>
            <person name="Chaudhuri R.R."/>
            <person name="La Ragione R."/>
            <person name="Hildebrand F."/>
            <person name="Pallen M.J."/>
        </authorList>
    </citation>
    <scope>NUCLEOTIDE SEQUENCE</scope>
    <source>
        <strain evidence="5">ChiSjej5B23-16112</strain>
    </source>
</reference>
<dbReference type="Pfam" id="PF16403">
    <property type="entry name" value="Bact_surface_Ig-like"/>
    <property type="match status" value="1"/>
</dbReference>
<protein>
    <submittedName>
        <fullName evidence="5">DUF5011 domain-containing protein</fullName>
    </submittedName>
</protein>
<dbReference type="EMBL" id="DYVY01000064">
    <property type="protein sequence ID" value="HJF93949.1"/>
    <property type="molecule type" value="Genomic_DNA"/>
</dbReference>
<dbReference type="InterPro" id="IPR013783">
    <property type="entry name" value="Ig-like_fold"/>
</dbReference>
<dbReference type="Proteomes" id="UP000769156">
    <property type="component" value="Unassembled WGS sequence"/>
</dbReference>
<dbReference type="Gene3D" id="2.60.40.10">
    <property type="entry name" value="Immunoglobulins"/>
    <property type="match status" value="1"/>
</dbReference>
<keyword evidence="3" id="KW-0732">Signal</keyword>
<evidence type="ECO:0000256" key="1">
    <source>
        <dbReference type="SAM" id="MobiDB-lite"/>
    </source>
</evidence>
<feature type="transmembrane region" description="Helical" evidence="2">
    <location>
        <begin position="541"/>
        <end position="559"/>
    </location>
</feature>
<name>A0A921HZC8_9FIRM</name>